<proteinExistence type="predicted"/>
<feature type="non-terminal residue" evidence="1">
    <location>
        <position position="1"/>
    </location>
</feature>
<dbReference type="AlphaFoldDB" id="A0A1B6EDB0"/>
<accession>A0A1B6EDB0</accession>
<protein>
    <submittedName>
        <fullName evidence="1">Uncharacterized protein</fullName>
    </submittedName>
</protein>
<name>A0A1B6EDB0_9HEMI</name>
<organism evidence="1">
    <name type="scientific">Clastoptera arizonana</name>
    <name type="common">Arizona spittle bug</name>
    <dbReference type="NCBI Taxonomy" id="38151"/>
    <lineage>
        <taxon>Eukaryota</taxon>
        <taxon>Metazoa</taxon>
        <taxon>Ecdysozoa</taxon>
        <taxon>Arthropoda</taxon>
        <taxon>Hexapoda</taxon>
        <taxon>Insecta</taxon>
        <taxon>Pterygota</taxon>
        <taxon>Neoptera</taxon>
        <taxon>Paraneoptera</taxon>
        <taxon>Hemiptera</taxon>
        <taxon>Auchenorrhyncha</taxon>
        <taxon>Cercopoidea</taxon>
        <taxon>Clastopteridae</taxon>
        <taxon>Clastoptera</taxon>
    </lineage>
</organism>
<sequence length="102" mass="11416">NCQQFLLHLIQQMVTVRIVPKLKSTMFKPTTLFVLCLLVAATVANYDEEDEALRERRSPKSIFNKIKDGIKHFIDHVDEIRRGVGVGPGSVSSSIGISGRIH</sequence>
<gene>
    <name evidence="1" type="ORF">g.5590</name>
</gene>
<reference evidence="1" key="1">
    <citation type="submission" date="2015-12" db="EMBL/GenBank/DDBJ databases">
        <title>De novo transcriptome assembly of four potential Pierce s Disease insect vectors from Arizona vineyards.</title>
        <authorList>
            <person name="Tassone E.E."/>
        </authorList>
    </citation>
    <scope>NUCLEOTIDE SEQUENCE</scope>
</reference>
<evidence type="ECO:0000313" key="1">
    <source>
        <dbReference type="EMBL" id="JAS35923.1"/>
    </source>
</evidence>
<dbReference type="EMBL" id="GEDC01001375">
    <property type="protein sequence ID" value="JAS35923.1"/>
    <property type="molecule type" value="Transcribed_RNA"/>
</dbReference>